<feature type="compositionally biased region" description="Acidic residues" evidence="1">
    <location>
        <begin position="52"/>
        <end position="65"/>
    </location>
</feature>
<feature type="region of interest" description="Disordered" evidence="1">
    <location>
        <begin position="193"/>
        <end position="260"/>
    </location>
</feature>
<feature type="compositionally biased region" description="Acidic residues" evidence="1">
    <location>
        <begin position="75"/>
        <end position="88"/>
    </location>
</feature>
<evidence type="ECO:0000313" key="2">
    <source>
        <dbReference type="EMBL" id="KAK4887433.1"/>
    </source>
</evidence>
<comment type="caution">
    <text evidence="2">The sequence shown here is derived from an EMBL/GenBank/DDBJ whole genome shotgun (WGS) entry which is preliminary data.</text>
</comment>
<protein>
    <submittedName>
        <fullName evidence="2">Uncharacterized protein</fullName>
    </submittedName>
</protein>
<reference evidence="3" key="1">
    <citation type="submission" date="2023-01" db="EMBL/GenBank/DDBJ databases">
        <title>Key to firefly adult light organ development and bioluminescence: homeobox transcription factors regulate luciferase expression and transportation to peroxisome.</title>
        <authorList>
            <person name="Fu X."/>
        </authorList>
    </citation>
    <scope>NUCLEOTIDE SEQUENCE [LARGE SCALE GENOMIC DNA]</scope>
</reference>
<evidence type="ECO:0000313" key="3">
    <source>
        <dbReference type="Proteomes" id="UP001353858"/>
    </source>
</evidence>
<dbReference type="AlphaFoldDB" id="A0AAN7QP90"/>
<dbReference type="Proteomes" id="UP001353858">
    <property type="component" value="Unassembled WGS sequence"/>
</dbReference>
<organism evidence="2 3">
    <name type="scientific">Aquatica leii</name>
    <dbReference type="NCBI Taxonomy" id="1421715"/>
    <lineage>
        <taxon>Eukaryota</taxon>
        <taxon>Metazoa</taxon>
        <taxon>Ecdysozoa</taxon>
        <taxon>Arthropoda</taxon>
        <taxon>Hexapoda</taxon>
        <taxon>Insecta</taxon>
        <taxon>Pterygota</taxon>
        <taxon>Neoptera</taxon>
        <taxon>Endopterygota</taxon>
        <taxon>Coleoptera</taxon>
        <taxon>Polyphaga</taxon>
        <taxon>Elateriformia</taxon>
        <taxon>Elateroidea</taxon>
        <taxon>Lampyridae</taxon>
        <taxon>Luciolinae</taxon>
        <taxon>Aquatica</taxon>
    </lineage>
</organism>
<evidence type="ECO:0000256" key="1">
    <source>
        <dbReference type="SAM" id="MobiDB-lite"/>
    </source>
</evidence>
<name>A0AAN7QP90_9COLE</name>
<accession>A0AAN7QP90</accession>
<gene>
    <name evidence="2" type="ORF">RN001_003704</name>
</gene>
<feature type="compositionally biased region" description="Basic and acidic residues" evidence="1">
    <location>
        <begin position="193"/>
        <end position="209"/>
    </location>
</feature>
<keyword evidence="3" id="KW-1185">Reference proteome</keyword>
<dbReference type="EMBL" id="JARPUR010000001">
    <property type="protein sequence ID" value="KAK4887433.1"/>
    <property type="molecule type" value="Genomic_DNA"/>
</dbReference>
<feature type="region of interest" description="Disordered" evidence="1">
    <location>
        <begin position="48"/>
        <end position="112"/>
    </location>
</feature>
<proteinExistence type="predicted"/>
<feature type="compositionally biased region" description="Low complexity" evidence="1">
    <location>
        <begin position="102"/>
        <end position="112"/>
    </location>
</feature>
<sequence length="283" mass="31568">MILSDKSFGTKPGDLGKVLNPCLQKNIKQVNLNDRDIEDYLSKLQDGWLSEDGLDDQDSDDENRDADEVIRVLQEENDDDDDVDETADIDPPFVEPEDQEPSQSSHPSTSSSFAFDKRSLIWKKRNLVYDTDKITFLGSSTASAIMPVTTLKKKAGSRGRKPGKANVITSSPYLKELETSIVTSAEKKLKATRRLTTDNNKKNNEKRNINEAGPSGLTLTKRQLRKRLPSSSSDGSNDAFELQDSSDDDLSNEVPAKSPDDDAACIFCYRYFSEDTSGEIWIQ</sequence>